<dbReference type="PANTHER" id="PTHR30547:SF5">
    <property type="entry name" value="NUCLEASE YHCG-RELATED"/>
    <property type="match status" value="1"/>
</dbReference>
<dbReference type="PANTHER" id="PTHR30547">
    <property type="entry name" value="UNCHARACTERIZED PROTEIN YHCG-RELATED"/>
    <property type="match status" value="1"/>
</dbReference>
<evidence type="ECO:0000313" key="2">
    <source>
        <dbReference type="EMBL" id="PWH85124.1"/>
    </source>
</evidence>
<comment type="caution">
    <text evidence="2">The sequence shown here is derived from an EMBL/GenBank/DDBJ whole genome shotgun (WGS) entry which is preliminary data.</text>
</comment>
<dbReference type="AlphaFoldDB" id="A0A2U2XBE8"/>
<dbReference type="InterPro" id="IPR053148">
    <property type="entry name" value="PD-DEXK-like_domain"/>
</dbReference>
<sequence length="182" mass="21547">MIMNDNTPNKSIEKLYTEISSIITEARNKVYKSANSEMVNAYWKIGKRIVEEDQNGENRAEYGIAIVKELSKRLTKVFGKSFGERNLRHIRQFYIAFENWNALRSELSWTHYRLLLKVSDAKARAFYVEETILCNWSARTLDKQIGNLYYQRMIMSKDKVEVKNESHQFYFPTLLLDYSCMN</sequence>
<dbReference type="Proteomes" id="UP000245370">
    <property type="component" value="Unassembled WGS sequence"/>
</dbReference>
<dbReference type="Pfam" id="PF17761">
    <property type="entry name" value="DUF1016_N"/>
    <property type="match status" value="1"/>
</dbReference>
<dbReference type="InterPro" id="IPR041527">
    <property type="entry name" value="YhcG_N"/>
</dbReference>
<protein>
    <recommendedName>
        <fullName evidence="1">YhcG N-terminal domain-containing protein</fullName>
    </recommendedName>
</protein>
<feature type="domain" description="YhcG N-terminal" evidence="1">
    <location>
        <begin position="18"/>
        <end position="152"/>
    </location>
</feature>
<evidence type="ECO:0000313" key="3">
    <source>
        <dbReference type="Proteomes" id="UP000245370"/>
    </source>
</evidence>
<keyword evidence="3" id="KW-1185">Reference proteome</keyword>
<organism evidence="2 3">
    <name type="scientific">Brumimicrobium oceani</name>
    <dbReference type="NCBI Taxonomy" id="2100725"/>
    <lineage>
        <taxon>Bacteria</taxon>
        <taxon>Pseudomonadati</taxon>
        <taxon>Bacteroidota</taxon>
        <taxon>Flavobacteriia</taxon>
        <taxon>Flavobacteriales</taxon>
        <taxon>Crocinitomicaceae</taxon>
        <taxon>Brumimicrobium</taxon>
    </lineage>
</organism>
<gene>
    <name evidence="2" type="ORF">DIT68_10840</name>
</gene>
<reference evidence="2 3" key="1">
    <citation type="submission" date="2018-05" db="EMBL/GenBank/DDBJ databases">
        <title>Brumimicrobium oceani sp. nov., isolated from coastal sediment.</title>
        <authorList>
            <person name="Kou Y."/>
        </authorList>
    </citation>
    <scope>NUCLEOTIDE SEQUENCE [LARGE SCALE GENOMIC DNA]</scope>
    <source>
        <strain evidence="2 3">C305</strain>
    </source>
</reference>
<dbReference type="EMBL" id="QFRJ01000008">
    <property type="protein sequence ID" value="PWH85124.1"/>
    <property type="molecule type" value="Genomic_DNA"/>
</dbReference>
<reference evidence="2 3" key="2">
    <citation type="submission" date="2018-05" db="EMBL/GenBank/DDBJ databases">
        <authorList>
            <person name="Lanie J.A."/>
            <person name="Ng W.-L."/>
            <person name="Kazmierczak K.M."/>
            <person name="Andrzejewski T.M."/>
            <person name="Davidsen T.M."/>
            <person name="Wayne K.J."/>
            <person name="Tettelin H."/>
            <person name="Glass J.I."/>
            <person name="Rusch D."/>
            <person name="Podicherti R."/>
            <person name="Tsui H.-C.T."/>
            <person name="Winkler M.E."/>
        </authorList>
    </citation>
    <scope>NUCLEOTIDE SEQUENCE [LARGE SCALE GENOMIC DNA]</scope>
    <source>
        <strain evidence="2 3">C305</strain>
    </source>
</reference>
<accession>A0A2U2XBE8</accession>
<name>A0A2U2XBE8_9FLAO</name>
<proteinExistence type="predicted"/>
<evidence type="ECO:0000259" key="1">
    <source>
        <dbReference type="Pfam" id="PF17761"/>
    </source>
</evidence>